<name>A0AC34REM6_9BILA</name>
<evidence type="ECO:0000313" key="2">
    <source>
        <dbReference type="WBParaSite" id="JU765_v2.g6187.t1"/>
    </source>
</evidence>
<accession>A0AC34REM6</accession>
<evidence type="ECO:0000313" key="1">
    <source>
        <dbReference type="Proteomes" id="UP000887576"/>
    </source>
</evidence>
<sequence>MKIKLFILFLPFIVLAKDDLKQQSATNKEFISHLEQGKFEIVHPFQLRDKNERIGIDTRNYFLNADVHYQHVTFVIKSSTLIGGKLKLFLNLNDYLFFNDTKFTKLDGSGETLFNEKVENCYYQGTVNGDDTTFVALSTCNGLRGVIAFENGTTFGLWPLDGGDRNRRNRPPHVLFRTSWKEGFSCGAITENFGAHGFRRKRDISRQTKYVELAVLADNKLMTEFGFNDSKIIQYLLEAVNIADFMIARDLNVRLSIVYVEFWKDAQRVDLQEDIGRTLNGVNEYISGHIYPIVKDASIMLTTGSFVGQDAVSSMFSSICTARAVGLVKAIESNTVHQTAQLISHAIGHIIGLDHDSSDCLCPHQQKCIMNRQQSIIGSAFIWQFSKCSLARMQNVLESGHVQCLLNKPFQESRLHQCGNGVVDGDEECDCGPRSECFDPCCDPLTCTLRVHAQCASHQPCCHRCELRKAGTICRESKSICDVPEFCDGESGDCPPDGHLVDGIQCGINGNCWKGNCSDIEQQCKVLWGADAKAGEDACYNYNEKGLEYGNCGKNRNGEFKKCEKLNIKCGTLHCRDGSAMPINSKLNSFNFQFLNEGHHVQCKAITSPAFGLVPDGTSCGSGSICIDGTCLPLVQVSPPVHCPSNNLALQCSGHGDCTTTQKCICYDGWAGVACDTRLNTSRRLVVTTQFPRESILSGLNGRTIETTTLLMILLSVGVFLLLLLVCLLFFYRRRSSADYNAPTIIDKMDETFQDDGRAIKFGNMPSYRDEKRKLKKNKEVYNALHKINEVDERETVSLKSRESASIASVPHASEALLLTDGRDGGLLHNVRINRLYDSNPGGIYAESSVMPSPRSNRGTNSPAQSDFLIYRRKHHVQLDLNTGMDPDVNDILTLGSGGLRNGHSISSNLSSRAGSTNLKLSSLQEMMKHIPSSYARNDEDDICSDPELRHVIDQFDKPDPIPLGDSRFVMETNDYMVDPPPASADSGHPASVYEPSRHSPTLFSDKFKLDIEPRTT</sequence>
<dbReference type="WBParaSite" id="JU765_v2.g6187.t1">
    <property type="protein sequence ID" value="JU765_v2.g6187.t1"/>
    <property type="gene ID" value="JU765_v2.g6187"/>
</dbReference>
<protein>
    <submittedName>
        <fullName evidence="2">Uncharacterized protein</fullName>
    </submittedName>
</protein>
<proteinExistence type="predicted"/>
<organism evidence="1 2">
    <name type="scientific">Panagrolaimus sp. JU765</name>
    <dbReference type="NCBI Taxonomy" id="591449"/>
    <lineage>
        <taxon>Eukaryota</taxon>
        <taxon>Metazoa</taxon>
        <taxon>Ecdysozoa</taxon>
        <taxon>Nematoda</taxon>
        <taxon>Chromadorea</taxon>
        <taxon>Rhabditida</taxon>
        <taxon>Tylenchina</taxon>
        <taxon>Panagrolaimomorpha</taxon>
        <taxon>Panagrolaimoidea</taxon>
        <taxon>Panagrolaimidae</taxon>
        <taxon>Panagrolaimus</taxon>
    </lineage>
</organism>
<dbReference type="Proteomes" id="UP000887576">
    <property type="component" value="Unplaced"/>
</dbReference>
<reference evidence="2" key="1">
    <citation type="submission" date="2022-11" db="UniProtKB">
        <authorList>
            <consortium name="WormBaseParasite"/>
        </authorList>
    </citation>
    <scope>IDENTIFICATION</scope>
</reference>